<dbReference type="RefSeq" id="WP_099019024.1">
    <property type="nucleotide sequence ID" value="NZ_NIHB01000002.1"/>
</dbReference>
<dbReference type="PANTHER" id="PTHR30255:SF2">
    <property type="entry name" value="SINGLE-STRANDED-DNA-SPECIFIC EXONUCLEASE RECJ"/>
    <property type="match status" value="1"/>
</dbReference>
<organism evidence="9 10">
    <name type="scientific">Marinicella litoralis</name>
    <dbReference type="NCBI Taxonomy" id="644220"/>
    <lineage>
        <taxon>Bacteria</taxon>
        <taxon>Pseudomonadati</taxon>
        <taxon>Pseudomonadota</taxon>
        <taxon>Gammaproteobacteria</taxon>
        <taxon>Lysobacterales</taxon>
        <taxon>Marinicellaceae</taxon>
        <taxon>Marinicella</taxon>
    </lineage>
</organism>
<evidence type="ECO:0000256" key="5">
    <source>
        <dbReference type="ARBA" id="ARBA00022839"/>
    </source>
</evidence>
<dbReference type="InterPro" id="IPR001667">
    <property type="entry name" value="DDH_dom"/>
</dbReference>
<gene>
    <name evidence="9" type="ORF">C8D91_0862</name>
</gene>
<dbReference type="PANTHER" id="PTHR30255">
    <property type="entry name" value="SINGLE-STRANDED-DNA-SPECIFIC EXONUCLEASE RECJ"/>
    <property type="match status" value="1"/>
</dbReference>
<name>A0A4R6XVX3_9GAMM</name>
<feature type="domain" description="DHHA1" evidence="7">
    <location>
        <begin position="356"/>
        <end position="452"/>
    </location>
</feature>
<dbReference type="Gene3D" id="3.90.1640.30">
    <property type="match status" value="1"/>
</dbReference>
<accession>A0A4R6XVX3</accession>
<evidence type="ECO:0000256" key="4">
    <source>
        <dbReference type="ARBA" id="ARBA00022801"/>
    </source>
</evidence>
<dbReference type="InterPro" id="IPR003156">
    <property type="entry name" value="DHHA1_dom"/>
</dbReference>
<evidence type="ECO:0000256" key="3">
    <source>
        <dbReference type="ARBA" id="ARBA00022722"/>
    </source>
</evidence>
<dbReference type="Pfam" id="PF17768">
    <property type="entry name" value="RecJ_OB"/>
    <property type="match status" value="1"/>
</dbReference>
<dbReference type="NCBIfam" id="TIGR00644">
    <property type="entry name" value="recJ"/>
    <property type="match status" value="1"/>
</dbReference>
<evidence type="ECO:0000313" key="10">
    <source>
        <dbReference type="Proteomes" id="UP000295724"/>
    </source>
</evidence>
<dbReference type="EMBL" id="SNZB01000002">
    <property type="protein sequence ID" value="TDR22374.1"/>
    <property type="molecule type" value="Genomic_DNA"/>
</dbReference>
<dbReference type="GO" id="GO:0003676">
    <property type="term" value="F:nucleic acid binding"/>
    <property type="evidence" value="ECO:0007669"/>
    <property type="project" value="InterPro"/>
</dbReference>
<dbReference type="InterPro" id="IPR004610">
    <property type="entry name" value="RecJ"/>
</dbReference>
<evidence type="ECO:0000259" key="8">
    <source>
        <dbReference type="Pfam" id="PF17768"/>
    </source>
</evidence>
<dbReference type="OrthoDB" id="9809852at2"/>
<dbReference type="Pfam" id="PF01368">
    <property type="entry name" value="DHH"/>
    <property type="match status" value="1"/>
</dbReference>
<dbReference type="SUPFAM" id="SSF64182">
    <property type="entry name" value="DHH phosphoesterases"/>
    <property type="match status" value="1"/>
</dbReference>
<dbReference type="InterPro" id="IPR038763">
    <property type="entry name" value="DHH_sf"/>
</dbReference>
<evidence type="ECO:0000313" key="9">
    <source>
        <dbReference type="EMBL" id="TDR22374.1"/>
    </source>
</evidence>
<dbReference type="Proteomes" id="UP000295724">
    <property type="component" value="Unassembled WGS sequence"/>
</dbReference>
<dbReference type="InterPro" id="IPR051673">
    <property type="entry name" value="SSDNA_exonuclease_RecJ"/>
</dbReference>
<keyword evidence="4" id="KW-0378">Hydrolase</keyword>
<keyword evidence="3" id="KW-0540">Nuclease</keyword>
<dbReference type="GO" id="GO:0006281">
    <property type="term" value="P:DNA repair"/>
    <property type="evidence" value="ECO:0007669"/>
    <property type="project" value="InterPro"/>
</dbReference>
<feature type="domain" description="RecJ OB" evidence="8">
    <location>
        <begin position="470"/>
        <end position="573"/>
    </location>
</feature>
<keyword evidence="10" id="KW-1185">Reference proteome</keyword>
<dbReference type="InterPro" id="IPR041122">
    <property type="entry name" value="RecJ_OB"/>
</dbReference>
<dbReference type="AlphaFoldDB" id="A0A4R6XVX3"/>
<dbReference type="FunFam" id="3.90.1640.30:FF:000001">
    <property type="entry name" value="Single-stranded-DNA-specific exonuclease RecJ"/>
    <property type="match status" value="1"/>
</dbReference>
<sequence>MPTPKLQRRKVPDTPILGGDHLHHLIHRIYLARGITEFSEVEYRLKNLCRPDALNGIEVAAKIIIDAIAAKKQIVIVGDFDADGATSTALMIRGLHQMGASFINFMVPNRFEYGYGLTVELVDELEKIKAELLITVDNGISSYKGVAKAKSKGMDVIVTDHHLPPEALPPADAIVNPNCHGDEFPSKSLAGVGVAFYLLAAVRSQLMAQNWFEINQKPVPNLAHLFDLVALGTVADLVPLDGNNRIMVDAGLQLIKAKRSVPGINALFEVANVDQGAADSNSLAFYVAPRLNAAGRLEDMSIGINLLLTDDHAEAKVLAAQLNDINQQRKRIQQDMQIFADSVVDELKKKTSLPEVICLYHENWHQGVVGLLASKVKEYTHRPVIAFANENDDSIFIKGSARSIPGLHIRDVLVEIDAQQPGMITKFGGHAMAAGLTLPKDQLNTFQTAFSVAVKQHLGADTLQQIIYSDGSVDTEDLNLRMAEMLKDAGPWGQLFDQPLFDGWFVIKSKRLIGDNHCKLVLQTPDLIKQIDAIAFGFHPNQFAEEQQSTHLCYQMMVNEFRNRRTLQLKVDHILK</sequence>
<dbReference type="GO" id="GO:0008409">
    <property type="term" value="F:5'-3' exonuclease activity"/>
    <property type="evidence" value="ECO:0007669"/>
    <property type="project" value="InterPro"/>
</dbReference>
<feature type="domain" description="DDH" evidence="6">
    <location>
        <begin position="73"/>
        <end position="233"/>
    </location>
</feature>
<protein>
    <recommendedName>
        <fullName evidence="2">Single-stranded-DNA-specific exonuclease RecJ</fullName>
    </recommendedName>
</protein>
<evidence type="ECO:0000259" key="7">
    <source>
        <dbReference type="Pfam" id="PF02272"/>
    </source>
</evidence>
<comment type="similarity">
    <text evidence="1">Belongs to the RecJ family.</text>
</comment>
<dbReference type="GO" id="GO:0006310">
    <property type="term" value="P:DNA recombination"/>
    <property type="evidence" value="ECO:0007669"/>
    <property type="project" value="InterPro"/>
</dbReference>
<reference evidence="9 10" key="1">
    <citation type="submission" date="2019-03" db="EMBL/GenBank/DDBJ databases">
        <title>Genomic Encyclopedia of Type Strains, Phase IV (KMG-IV): sequencing the most valuable type-strain genomes for metagenomic binning, comparative biology and taxonomic classification.</title>
        <authorList>
            <person name="Goeker M."/>
        </authorList>
    </citation>
    <scope>NUCLEOTIDE SEQUENCE [LARGE SCALE GENOMIC DNA]</scope>
    <source>
        <strain evidence="9 10">DSM 25488</strain>
    </source>
</reference>
<dbReference type="Gene3D" id="3.10.310.30">
    <property type="match status" value="1"/>
</dbReference>
<evidence type="ECO:0000259" key="6">
    <source>
        <dbReference type="Pfam" id="PF01368"/>
    </source>
</evidence>
<keyword evidence="5 9" id="KW-0269">Exonuclease</keyword>
<dbReference type="Pfam" id="PF02272">
    <property type="entry name" value="DHHA1"/>
    <property type="match status" value="1"/>
</dbReference>
<evidence type="ECO:0000256" key="1">
    <source>
        <dbReference type="ARBA" id="ARBA00005915"/>
    </source>
</evidence>
<evidence type="ECO:0000256" key="2">
    <source>
        <dbReference type="ARBA" id="ARBA00019841"/>
    </source>
</evidence>
<comment type="caution">
    <text evidence="9">The sequence shown here is derived from an EMBL/GenBank/DDBJ whole genome shotgun (WGS) entry which is preliminary data.</text>
</comment>
<proteinExistence type="inferred from homology"/>